<dbReference type="InterPro" id="IPR029052">
    <property type="entry name" value="Metallo-depent_PP-like"/>
</dbReference>
<dbReference type="AlphaFoldDB" id="A0A1H3YIQ2"/>
<proteinExistence type="predicted"/>
<dbReference type="InterPro" id="IPR050126">
    <property type="entry name" value="Ap4A_hydrolase"/>
</dbReference>
<dbReference type="GO" id="GO:0005737">
    <property type="term" value="C:cytoplasm"/>
    <property type="evidence" value="ECO:0007669"/>
    <property type="project" value="TreeGrafter"/>
</dbReference>
<feature type="domain" description="Calcineurin-like phosphoesterase" evidence="1">
    <location>
        <begin position="1"/>
        <end position="202"/>
    </location>
</feature>
<dbReference type="EMBL" id="FNQY01000008">
    <property type="protein sequence ID" value="SEA10778.1"/>
    <property type="molecule type" value="Genomic_DNA"/>
</dbReference>
<reference evidence="2 3" key="1">
    <citation type="submission" date="2016-10" db="EMBL/GenBank/DDBJ databases">
        <authorList>
            <person name="de Groot N.N."/>
        </authorList>
    </citation>
    <scope>NUCLEOTIDE SEQUENCE [LARGE SCALE GENOMIC DNA]</scope>
    <source>
        <strain evidence="2 3">Vu-144</strain>
    </source>
</reference>
<dbReference type="SUPFAM" id="SSF56300">
    <property type="entry name" value="Metallo-dependent phosphatases"/>
    <property type="match status" value="1"/>
</dbReference>
<dbReference type="STRING" id="551991.SAMN05192529_10875"/>
<dbReference type="Pfam" id="PF00149">
    <property type="entry name" value="Metallophos"/>
    <property type="match status" value="1"/>
</dbReference>
<sequence>MRTFVMGDIHGAYKAFVQCLERSGFNPQTDQLIQLGDIVDGYPQVYEVMEHLLSIPDKILIKGNHDDWLERYMATGIHPSSWSHGGEATMISYLQHAGKPNQIIRTFSGFKNNMTPTDIPQTHKKLLASQHLYYKDASGRLFVHGGFNRKLRLTDQHPTDFFWDRNLLSTALEIKSALGEDTPPEDFYEQSDISAVFIGHTPTTHLGRRLATDTPVQALNILDLDTGAGHHGRLTVLELTADPGGSELSRYPYWQSDPVGTLYDRSYR</sequence>
<evidence type="ECO:0000313" key="2">
    <source>
        <dbReference type="EMBL" id="SEA10778.1"/>
    </source>
</evidence>
<name>A0A1H3YIQ2_9BACT</name>
<dbReference type="PANTHER" id="PTHR42850:SF4">
    <property type="entry name" value="ZINC-DEPENDENT ENDOPOLYPHOSPHATASE"/>
    <property type="match status" value="1"/>
</dbReference>
<dbReference type="PANTHER" id="PTHR42850">
    <property type="entry name" value="METALLOPHOSPHOESTERASE"/>
    <property type="match status" value="1"/>
</dbReference>
<dbReference type="OrthoDB" id="9808081at2"/>
<organism evidence="2 3">
    <name type="scientific">Arachidicoccus rhizosphaerae</name>
    <dbReference type="NCBI Taxonomy" id="551991"/>
    <lineage>
        <taxon>Bacteria</taxon>
        <taxon>Pseudomonadati</taxon>
        <taxon>Bacteroidota</taxon>
        <taxon>Chitinophagia</taxon>
        <taxon>Chitinophagales</taxon>
        <taxon>Chitinophagaceae</taxon>
        <taxon>Arachidicoccus</taxon>
    </lineage>
</organism>
<dbReference type="RefSeq" id="WP_091396602.1">
    <property type="nucleotide sequence ID" value="NZ_FNQY01000008.1"/>
</dbReference>
<evidence type="ECO:0000313" key="3">
    <source>
        <dbReference type="Proteomes" id="UP000199041"/>
    </source>
</evidence>
<accession>A0A1H3YIQ2</accession>
<dbReference type="Proteomes" id="UP000199041">
    <property type="component" value="Unassembled WGS sequence"/>
</dbReference>
<evidence type="ECO:0000259" key="1">
    <source>
        <dbReference type="Pfam" id="PF00149"/>
    </source>
</evidence>
<dbReference type="Gene3D" id="3.60.21.10">
    <property type="match status" value="1"/>
</dbReference>
<protein>
    <submittedName>
        <fullName evidence="2">Serine/threonine protein phosphatase 1</fullName>
    </submittedName>
</protein>
<dbReference type="GO" id="GO:0016791">
    <property type="term" value="F:phosphatase activity"/>
    <property type="evidence" value="ECO:0007669"/>
    <property type="project" value="TreeGrafter"/>
</dbReference>
<dbReference type="InterPro" id="IPR004843">
    <property type="entry name" value="Calcineurin-like_PHP"/>
</dbReference>
<gene>
    <name evidence="2" type="ORF">SAMN05192529_10875</name>
</gene>
<keyword evidence="3" id="KW-1185">Reference proteome</keyword>